<sequence length="326" mass="37201">MLMNYIELFAGAGGFSLGFEQAGFENIFSIEYDEKIAQTYLLNFPENHLIIDDVKNIDNNKILELIQGKEVDVVIGGPPCQGFSMAGKNGRTFIEDERNELFKEFVRFVSIIKPKMFVMENVARMLSHNKGKTVTEIKNAFNELGYDVKFKVLNSEKYGIPQKRQRIFFVGTKGQKFNFPDSYEKEITIKEAIHDLPSLKSGEKSNIPNHFAMNHSKQMLEKMSYISDGGDRSEIPIEIRPKSGDIRKYIRYNSNKPSITVTGDMRKVFHYEQNRALTSRELARLQSFPDSFVFVGTSIIIQQQIGNAVPPKLGFVVANEVRKSLE</sequence>
<dbReference type="PROSITE" id="PS00095">
    <property type="entry name" value="C5_MTASE_2"/>
    <property type="match status" value="1"/>
</dbReference>
<evidence type="ECO:0000256" key="7">
    <source>
        <dbReference type="RuleBase" id="RU000417"/>
    </source>
</evidence>
<dbReference type="Proteomes" id="UP000751852">
    <property type="component" value="Unassembled WGS sequence"/>
</dbReference>
<dbReference type="EMBL" id="JABANU010000008">
    <property type="protein sequence ID" value="MBI5974811.1"/>
    <property type="molecule type" value="Genomic_DNA"/>
</dbReference>
<dbReference type="EC" id="2.1.1.37" evidence="7"/>
<dbReference type="Gene3D" id="3.40.50.150">
    <property type="entry name" value="Vaccinia Virus protein VP39"/>
    <property type="match status" value="1"/>
</dbReference>
<dbReference type="NCBIfam" id="TIGR00675">
    <property type="entry name" value="dcm"/>
    <property type="match status" value="1"/>
</dbReference>
<keyword evidence="1 5" id="KW-0489">Methyltransferase</keyword>
<evidence type="ECO:0000313" key="9">
    <source>
        <dbReference type="Proteomes" id="UP000751852"/>
    </source>
</evidence>
<feature type="active site" evidence="5">
    <location>
        <position position="80"/>
    </location>
</feature>
<dbReference type="InterPro" id="IPR029063">
    <property type="entry name" value="SAM-dependent_MTases_sf"/>
</dbReference>
<dbReference type="GO" id="GO:0032259">
    <property type="term" value="P:methylation"/>
    <property type="evidence" value="ECO:0007669"/>
    <property type="project" value="UniProtKB-KW"/>
</dbReference>
<dbReference type="InterPro" id="IPR001525">
    <property type="entry name" value="C5_MeTfrase"/>
</dbReference>
<dbReference type="PROSITE" id="PS00094">
    <property type="entry name" value="C5_MTASE_1"/>
    <property type="match status" value="1"/>
</dbReference>
<dbReference type="PROSITE" id="PS51679">
    <property type="entry name" value="SAM_MT_C5"/>
    <property type="match status" value="1"/>
</dbReference>
<dbReference type="PANTHER" id="PTHR10629">
    <property type="entry name" value="CYTOSINE-SPECIFIC METHYLTRANSFERASE"/>
    <property type="match status" value="1"/>
</dbReference>
<evidence type="ECO:0000256" key="1">
    <source>
        <dbReference type="ARBA" id="ARBA00022603"/>
    </source>
</evidence>
<accession>A0ABS0TA19</accession>
<evidence type="ECO:0000313" key="8">
    <source>
        <dbReference type="EMBL" id="MBI5974811.1"/>
    </source>
</evidence>
<proteinExistence type="inferred from homology"/>
<dbReference type="Gene3D" id="3.90.120.10">
    <property type="entry name" value="DNA Methylase, subunit A, domain 2"/>
    <property type="match status" value="1"/>
</dbReference>
<keyword evidence="9" id="KW-1185">Reference proteome</keyword>
<comment type="catalytic activity">
    <reaction evidence="7">
        <text>a 2'-deoxycytidine in DNA + S-adenosyl-L-methionine = a 5-methyl-2'-deoxycytidine in DNA + S-adenosyl-L-homocysteine + H(+)</text>
        <dbReference type="Rhea" id="RHEA:13681"/>
        <dbReference type="Rhea" id="RHEA-COMP:11369"/>
        <dbReference type="Rhea" id="RHEA-COMP:11370"/>
        <dbReference type="ChEBI" id="CHEBI:15378"/>
        <dbReference type="ChEBI" id="CHEBI:57856"/>
        <dbReference type="ChEBI" id="CHEBI:59789"/>
        <dbReference type="ChEBI" id="CHEBI:85452"/>
        <dbReference type="ChEBI" id="CHEBI:85454"/>
        <dbReference type="EC" id="2.1.1.37"/>
    </reaction>
</comment>
<organism evidence="8 9">
    <name type="scientific">Staphylococcus canis</name>
    <dbReference type="NCBI Taxonomy" id="2724942"/>
    <lineage>
        <taxon>Bacteria</taxon>
        <taxon>Bacillati</taxon>
        <taxon>Bacillota</taxon>
        <taxon>Bacilli</taxon>
        <taxon>Bacillales</taxon>
        <taxon>Staphylococcaceae</taxon>
        <taxon>Staphylococcus</taxon>
    </lineage>
</organism>
<dbReference type="GO" id="GO:0008168">
    <property type="term" value="F:methyltransferase activity"/>
    <property type="evidence" value="ECO:0007669"/>
    <property type="project" value="UniProtKB-KW"/>
</dbReference>
<dbReference type="SUPFAM" id="SSF53335">
    <property type="entry name" value="S-adenosyl-L-methionine-dependent methyltransferases"/>
    <property type="match status" value="1"/>
</dbReference>
<dbReference type="InterPro" id="IPR050390">
    <property type="entry name" value="C5-Methyltransferase"/>
</dbReference>
<evidence type="ECO:0000256" key="5">
    <source>
        <dbReference type="PROSITE-ProRule" id="PRU01016"/>
    </source>
</evidence>
<evidence type="ECO:0000256" key="2">
    <source>
        <dbReference type="ARBA" id="ARBA00022679"/>
    </source>
</evidence>
<reference evidence="8 9" key="1">
    <citation type="submission" date="2020-04" db="EMBL/GenBank/DDBJ databases">
        <title>Staphylococcus species from domestic dog.</title>
        <authorList>
            <person name="Paterson G.K."/>
        </authorList>
    </citation>
    <scope>NUCLEOTIDE SEQUENCE [LARGE SCALE GENOMIC DNA]</scope>
    <source>
        <strain evidence="8 9">H16/1A</strain>
    </source>
</reference>
<evidence type="ECO:0000256" key="4">
    <source>
        <dbReference type="ARBA" id="ARBA00022747"/>
    </source>
</evidence>
<dbReference type="PANTHER" id="PTHR10629:SF52">
    <property type="entry name" value="DNA (CYTOSINE-5)-METHYLTRANSFERASE 1"/>
    <property type="match status" value="1"/>
</dbReference>
<dbReference type="PRINTS" id="PR00105">
    <property type="entry name" value="C5METTRFRASE"/>
</dbReference>
<comment type="caution">
    <text evidence="8">The sequence shown here is derived from an EMBL/GenBank/DDBJ whole genome shotgun (WGS) entry which is preliminary data.</text>
</comment>
<dbReference type="CDD" id="cd00315">
    <property type="entry name" value="Cyt_C5_DNA_methylase"/>
    <property type="match status" value="1"/>
</dbReference>
<gene>
    <name evidence="8" type="ORF">HHH54_04245</name>
</gene>
<dbReference type="Pfam" id="PF00145">
    <property type="entry name" value="DNA_methylase"/>
    <property type="match status" value="1"/>
</dbReference>
<comment type="similarity">
    <text evidence="5 6">Belongs to the class I-like SAM-binding methyltransferase superfamily. C5-methyltransferase family.</text>
</comment>
<protein>
    <recommendedName>
        <fullName evidence="7">Cytosine-specific methyltransferase</fullName>
        <ecNumber evidence="7">2.1.1.37</ecNumber>
    </recommendedName>
</protein>
<name>A0ABS0TA19_9STAP</name>
<dbReference type="InterPro" id="IPR031303">
    <property type="entry name" value="C5_meth_CS"/>
</dbReference>
<keyword evidence="3 5" id="KW-0949">S-adenosyl-L-methionine</keyword>
<evidence type="ECO:0000256" key="6">
    <source>
        <dbReference type="RuleBase" id="RU000416"/>
    </source>
</evidence>
<dbReference type="InterPro" id="IPR018117">
    <property type="entry name" value="C5_DNA_meth_AS"/>
</dbReference>
<keyword evidence="4" id="KW-0680">Restriction system</keyword>
<evidence type="ECO:0000256" key="3">
    <source>
        <dbReference type="ARBA" id="ARBA00022691"/>
    </source>
</evidence>
<keyword evidence="2 5" id="KW-0808">Transferase</keyword>